<comment type="caution">
    <text evidence="2">The sequence shown here is derived from an EMBL/GenBank/DDBJ whole genome shotgun (WGS) entry which is preliminary data.</text>
</comment>
<sequence length="57" mass="6681">MSKNNKKTLNERTHNPFGTYKTPNNQKEEFAVTEFDSNPKNVVNNKNQNQQTNKKNK</sequence>
<evidence type="ECO:0000256" key="1">
    <source>
        <dbReference type="SAM" id="MobiDB-lite"/>
    </source>
</evidence>
<gene>
    <name evidence="2" type="ORF">M9R32_00715</name>
</gene>
<dbReference type="Proteomes" id="UP001152173">
    <property type="component" value="Unassembled WGS sequence"/>
</dbReference>
<reference evidence="2" key="1">
    <citation type="submission" date="2022-05" db="EMBL/GenBank/DDBJ databases">
        <authorList>
            <person name="Colautti A."/>
            <person name="Iacumin L."/>
        </authorList>
    </citation>
    <scope>NUCLEOTIDE SEQUENCE</scope>
    <source>
        <strain evidence="2">SK 55</strain>
    </source>
</reference>
<dbReference type="AlphaFoldDB" id="A0A9X3LD26"/>
<evidence type="ECO:0000313" key="3">
    <source>
        <dbReference type="Proteomes" id="UP001152173"/>
    </source>
</evidence>
<dbReference type="RefSeq" id="WP_269924825.1">
    <property type="nucleotide sequence ID" value="NZ_JAMKBJ010000001.1"/>
</dbReference>
<feature type="compositionally biased region" description="Low complexity" evidence="1">
    <location>
        <begin position="38"/>
        <end position="57"/>
    </location>
</feature>
<keyword evidence="3" id="KW-1185">Reference proteome</keyword>
<proteinExistence type="predicted"/>
<evidence type="ECO:0000313" key="2">
    <source>
        <dbReference type="EMBL" id="MCZ8535706.1"/>
    </source>
</evidence>
<protein>
    <submittedName>
        <fullName evidence="2">Uncharacterized protein</fullName>
    </submittedName>
</protein>
<feature type="region of interest" description="Disordered" evidence="1">
    <location>
        <begin position="1"/>
        <end position="57"/>
    </location>
</feature>
<dbReference type="EMBL" id="JAMKBJ010000001">
    <property type="protein sequence ID" value="MCZ8535706.1"/>
    <property type="molecule type" value="Genomic_DNA"/>
</dbReference>
<name>A0A9X3LD26_9BACL</name>
<organism evidence="2 3">
    <name type="scientific">Paenisporosarcina quisquiliarum</name>
    <dbReference type="NCBI Taxonomy" id="365346"/>
    <lineage>
        <taxon>Bacteria</taxon>
        <taxon>Bacillati</taxon>
        <taxon>Bacillota</taxon>
        <taxon>Bacilli</taxon>
        <taxon>Bacillales</taxon>
        <taxon>Caryophanaceae</taxon>
        <taxon>Paenisporosarcina</taxon>
    </lineage>
</organism>
<accession>A0A9X3LD26</accession>